<comment type="cofactor">
    <cofactor evidence="1 14">
        <name>heme</name>
        <dbReference type="ChEBI" id="CHEBI:30413"/>
    </cofactor>
</comment>
<dbReference type="GO" id="GO:0005506">
    <property type="term" value="F:iron ion binding"/>
    <property type="evidence" value="ECO:0007669"/>
    <property type="project" value="InterPro"/>
</dbReference>
<dbReference type="InterPro" id="IPR017972">
    <property type="entry name" value="Cyt_P450_CS"/>
</dbReference>
<evidence type="ECO:0000256" key="6">
    <source>
        <dbReference type="ARBA" id="ARBA00022617"/>
    </source>
</evidence>
<evidence type="ECO:0000256" key="3">
    <source>
        <dbReference type="ARBA" id="ARBA00004174"/>
    </source>
</evidence>
<organism evidence="17 18">
    <name type="scientific">Zophobas morio</name>
    <dbReference type="NCBI Taxonomy" id="2755281"/>
    <lineage>
        <taxon>Eukaryota</taxon>
        <taxon>Metazoa</taxon>
        <taxon>Ecdysozoa</taxon>
        <taxon>Arthropoda</taxon>
        <taxon>Hexapoda</taxon>
        <taxon>Insecta</taxon>
        <taxon>Pterygota</taxon>
        <taxon>Neoptera</taxon>
        <taxon>Endopterygota</taxon>
        <taxon>Coleoptera</taxon>
        <taxon>Polyphaga</taxon>
        <taxon>Cucujiformia</taxon>
        <taxon>Tenebrionidae</taxon>
        <taxon>Zophobas</taxon>
    </lineage>
</organism>
<evidence type="ECO:0000313" key="18">
    <source>
        <dbReference type="Proteomes" id="UP001168821"/>
    </source>
</evidence>
<evidence type="ECO:0008006" key="19">
    <source>
        <dbReference type="Google" id="ProtNLM"/>
    </source>
</evidence>
<evidence type="ECO:0000256" key="7">
    <source>
        <dbReference type="ARBA" id="ARBA00022723"/>
    </source>
</evidence>
<evidence type="ECO:0000256" key="16">
    <source>
        <dbReference type="SAM" id="Phobius"/>
    </source>
</evidence>
<keyword evidence="18" id="KW-1185">Reference proteome</keyword>
<evidence type="ECO:0000256" key="8">
    <source>
        <dbReference type="ARBA" id="ARBA00022824"/>
    </source>
</evidence>
<dbReference type="InterPro" id="IPR036396">
    <property type="entry name" value="Cyt_P450_sf"/>
</dbReference>
<dbReference type="GO" id="GO:0020037">
    <property type="term" value="F:heme binding"/>
    <property type="evidence" value="ECO:0007669"/>
    <property type="project" value="InterPro"/>
</dbReference>
<keyword evidence="16" id="KW-1133">Transmembrane helix</keyword>
<dbReference type="PRINTS" id="PR00385">
    <property type="entry name" value="P450"/>
</dbReference>
<keyword evidence="8" id="KW-0256">Endoplasmic reticulum</keyword>
<feature type="binding site" description="axial binding residue" evidence="14">
    <location>
        <position position="449"/>
    </location>
    <ligand>
        <name>heme</name>
        <dbReference type="ChEBI" id="CHEBI:30413"/>
    </ligand>
    <ligandPart>
        <name>Fe</name>
        <dbReference type="ChEBI" id="CHEBI:18248"/>
    </ligandPart>
</feature>
<evidence type="ECO:0000256" key="12">
    <source>
        <dbReference type="ARBA" id="ARBA00023033"/>
    </source>
</evidence>
<dbReference type="PRINTS" id="PR00463">
    <property type="entry name" value="EP450I"/>
</dbReference>
<feature type="transmembrane region" description="Helical" evidence="16">
    <location>
        <begin position="69"/>
        <end position="87"/>
    </location>
</feature>
<dbReference type="InterPro" id="IPR002401">
    <property type="entry name" value="Cyt_P450_E_grp-I"/>
</dbReference>
<evidence type="ECO:0000256" key="5">
    <source>
        <dbReference type="ARBA" id="ARBA00010617"/>
    </source>
</evidence>
<evidence type="ECO:0000256" key="10">
    <source>
        <dbReference type="ARBA" id="ARBA00023002"/>
    </source>
</evidence>
<dbReference type="PANTHER" id="PTHR24291:SF189">
    <property type="entry name" value="CYTOCHROME P450 4C3-RELATED"/>
    <property type="match status" value="1"/>
</dbReference>
<dbReference type="InterPro" id="IPR050196">
    <property type="entry name" value="Cytochrome_P450_Monoox"/>
</dbReference>
<protein>
    <recommendedName>
        <fullName evidence="19">Cytochrome P450</fullName>
    </recommendedName>
</protein>
<dbReference type="GO" id="GO:0016705">
    <property type="term" value="F:oxidoreductase activity, acting on paired donors, with incorporation or reduction of molecular oxygen"/>
    <property type="evidence" value="ECO:0007669"/>
    <property type="project" value="InterPro"/>
</dbReference>
<dbReference type="SUPFAM" id="SSF48264">
    <property type="entry name" value="Cytochrome P450"/>
    <property type="match status" value="1"/>
</dbReference>
<keyword evidence="6 14" id="KW-0349">Heme</keyword>
<dbReference type="PANTHER" id="PTHR24291">
    <property type="entry name" value="CYTOCHROME P450 FAMILY 4"/>
    <property type="match status" value="1"/>
</dbReference>
<dbReference type="Gene3D" id="1.10.630.10">
    <property type="entry name" value="Cytochrome P450"/>
    <property type="match status" value="1"/>
</dbReference>
<feature type="transmembrane region" description="Helical" evidence="16">
    <location>
        <begin position="6"/>
        <end position="23"/>
    </location>
</feature>
<reference evidence="17" key="1">
    <citation type="journal article" date="2023" name="G3 (Bethesda)">
        <title>Whole genome assemblies of Zophobas morio and Tenebrio molitor.</title>
        <authorList>
            <person name="Kaur S."/>
            <person name="Stinson S.A."/>
            <person name="diCenzo G.C."/>
        </authorList>
    </citation>
    <scope>NUCLEOTIDE SEQUENCE</scope>
    <source>
        <strain evidence="17">QUZm001</strain>
    </source>
</reference>
<keyword evidence="12 15" id="KW-0503">Monooxygenase</keyword>
<comment type="function">
    <text evidence="2">May be involved in the metabolism of insect hormones and in the breakdown of synthetic insecticides.</text>
</comment>
<evidence type="ECO:0000256" key="2">
    <source>
        <dbReference type="ARBA" id="ARBA00003690"/>
    </source>
</evidence>
<dbReference type="PROSITE" id="PS00086">
    <property type="entry name" value="CYTOCHROME_P450"/>
    <property type="match status" value="1"/>
</dbReference>
<dbReference type="InterPro" id="IPR001128">
    <property type="entry name" value="Cyt_P450"/>
</dbReference>
<evidence type="ECO:0000256" key="1">
    <source>
        <dbReference type="ARBA" id="ARBA00001971"/>
    </source>
</evidence>
<keyword evidence="13 16" id="KW-0472">Membrane</keyword>
<comment type="similarity">
    <text evidence="5 15">Belongs to the cytochrome P450 family.</text>
</comment>
<evidence type="ECO:0000256" key="11">
    <source>
        <dbReference type="ARBA" id="ARBA00023004"/>
    </source>
</evidence>
<dbReference type="EMBL" id="JALNTZ010000003">
    <property type="protein sequence ID" value="KAJ3659328.1"/>
    <property type="molecule type" value="Genomic_DNA"/>
</dbReference>
<dbReference type="Proteomes" id="UP001168821">
    <property type="component" value="Unassembled WGS sequence"/>
</dbReference>
<dbReference type="CDD" id="cd20628">
    <property type="entry name" value="CYP4"/>
    <property type="match status" value="1"/>
</dbReference>
<comment type="caution">
    <text evidence="17">The sequence shown here is derived from an EMBL/GenBank/DDBJ whole genome shotgun (WGS) entry which is preliminary data.</text>
</comment>
<dbReference type="GO" id="GO:0004497">
    <property type="term" value="F:monooxygenase activity"/>
    <property type="evidence" value="ECO:0007669"/>
    <property type="project" value="UniProtKB-KW"/>
</dbReference>
<keyword evidence="16" id="KW-0812">Transmembrane</keyword>
<proteinExistence type="inferred from homology"/>
<evidence type="ECO:0000256" key="13">
    <source>
        <dbReference type="ARBA" id="ARBA00023136"/>
    </source>
</evidence>
<dbReference type="Pfam" id="PF00067">
    <property type="entry name" value="p450"/>
    <property type="match status" value="1"/>
</dbReference>
<dbReference type="GO" id="GO:0005789">
    <property type="term" value="C:endoplasmic reticulum membrane"/>
    <property type="evidence" value="ECO:0007669"/>
    <property type="project" value="UniProtKB-SubCell"/>
</dbReference>
<keyword evidence="7 14" id="KW-0479">Metal-binding</keyword>
<evidence type="ECO:0000256" key="4">
    <source>
        <dbReference type="ARBA" id="ARBA00004406"/>
    </source>
</evidence>
<evidence type="ECO:0000256" key="14">
    <source>
        <dbReference type="PIRSR" id="PIRSR602401-1"/>
    </source>
</evidence>
<accession>A0AA38IPY6</accession>
<comment type="subcellular location">
    <subcellularLocation>
        <location evidence="4">Endoplasmic reticulum membrane</location>
        <topology evidence="4">Peripheral membrane protein</topology>
    </subcellularLocation>
    <subcellularLocation>
        <location evidence="3">Microsome membrane</location>
        <topology evidence="3">Peripheral membrane protein</topology>
    </subcellularLocation>
</comment>
<keyword evidence="9" id="KW-0492">Microsome</keyword>
<dbReference type="AlphaFoldDB" id="A0AA38IPY6"/>
<keyword evidence="10 15" id="KW-0560">Oxidoreductase</keyword>
<gene>
    <name evidence="17" type="ORF">Zmor_011019</name>
</gene>
<evidence type="ECO:0000256" key="9">
    <source>
        <dbReference type="ARBA" id="ARBA00022848"/>
    </source>
</evidence>
<name>A0AA38IPY6_9CUCU</name>
<keyword evidence="11 14" id="KW-0408">Iron</keyword>
<evidence type="ECO:0000256" key="15">
    <source>
        <dbReference type="RuleBase" id="RU000461"/>
    </source>
</evidence>
<evidence type="ECO:0000313" key="17">
    <source>
        <dbReference type="EMBL" id="KAJ3659328.1"/>
    </source>
</evidence>
<sequence>MFVLNAVLYFVLLTVIICFVLKIKNLLKNRKQLKIIPGPEAKNNLGGSIAHLQTSLDVSFKTLRKWAKLYYPIYTVTILNYISPIMLHPDDFELILSNPKHIEKSDVYNVLHGWLGTGLLTSTGQKWLNRRKILTPAFHFSILQQFVEIFNKHTDDLVKNFGKLLDQAYISVDSHVAQFTLKTVAETAMGTKLKFIKKEEIEYRQAIIDMGQIAAYRMLNSWFINGFVNLFSPNYFKEKKLIKTLHNFTRSIIADREQITEKLNDDPDDHEVYKGRKRMAMLDLLLKTKNEEKTIDEKGICEEVDTFMFEGHDTTATALSFALMLIACNKNVQDLIVEEIEAVTGALNKAPTFNDLQQMKYLERVLKEVLRLYPSVALIGRKLGEELITATGYRIPKDTFVYLQIYDLHHNPEFYPDPEKFDPDRFLPENTKDRHPFAYVPFSAGPRNCIGQKFAMLELKAALCGILSQYVLEPVDTPDTITLVVDVVLRTKDKIKVKFLPRF</sequence>